<proteinExistence type="predicted"/>
<dbReference type="PANTHER" id="PTHR36439">
    <property type="entry name" value="BLL4334 PROTEIN"/>
    <property type="match status" value="1"/>
</dbReference>
<dbReference type="Pfam" id="PF08002">
    <property type="entry name" value="DUF1697"/>
    <property type="match status" value="1"/>
</dbReference>
<dbReference type="EMBL" id="FQVC01000012">
    <property type="protein sequence ID" value="SHF70662.1"/>
    <property type="molecule type" value="Genomic_DNA"/>
</dbReference>
<dbReference type="InterPro" id="IPR012545">
    <property type="entry name" value="DUF1697"/>
</dbReference>
<dbReference type="SUPFAM" id="SSF160379">
    <property type="entry name" value="SP0830-like"/>
    <property type="match status" value="1"/>
</dbReference>
<dbReference type="AlphaFoldDB" id="A0A1M5DV22"/>
<dbReference type="Gene3D" id="3.30.70.1280">
    <property type="entry name" value="SP0830-like domains"/>
    <property type="match status" value="1"/>
</dbReference>
<reference evidence="1 2" key="1">
    <citation type="submission" date="2016-11" db="EMBL/GenBank/DDBJ databases">
        <authorList>
            <person name="Jaros S."/>
            <person name="Januszkiewicz K."/>
            <person name="Wedrychowicz H."/>
        </authorList>
    </citation>
    <scope>NUCLEOTIDE SEQUENCE [LARGE SCALE GENOMIC DNA]</scope>
    <source>
        <strain evidence="1 2">DSM 17137</strain>
    </source>
</reference>
<dbReference type="PIRSF" id="PIRSF008502">
    <property type="entry name" value="UCP008502"/>
    <property type="match status" value="1"/>
</dbReference>
<dbReference type="OrthoDB" id="9806494at2"/>
<sequence>MTRRVALLRGVNLGKRQVKSAELAAAFTAMGFDNVKTLLASGNVLFDAETAERGAIEAALGQTFGFPIAVVLRTQDELRALIALDPFSGRTEDADTKLYVTLLAEPDARSLPMPCALAGDFEVVKLTEREVCILAFRLPSGRFGAGMEQIWKHFGKKRLWTSRNWNTIIKAAS</sequence>
<accession>A0A1M5DV22</accession>
<evidence type="ECO:0000313" key="2">
    <source>
        <dbReference type="Proteomes" id="UP000184533"/>
    </source>
</evidence>
<gene>
    <name evidence="1" type="ORF">SAMN02745223_03342</name>
</gene>
<organism evidence="1 2">
    <name type="scientific">Devosia limi DSM 17137</name>
    <dbReference type="NCBI Taxonomy" id="1121477"/>
    <lineage>
        <taxon>Bacteria</taxon>
        <taxon>Pseudomonadati</taxon>
        <taxon>Pseudomonadota</taxon>
        <taxon>Alphaproteobacteria</taxon>
        <taxon>Hyphomicrobiales</taxon>
        <taxon>Devosiaceae</taxon>
        <taxon>Devosia</taxon>
    </lineage>
</organism>
<name>A0A1M5DV22_9HYPH</name>
<protein>
    <submittedName>
        <fullName evidence="1">Uncharacterized conserved protein, DUF1697 family</fullName>
    </submittedName>
</protein>
<dbReference type="Proteomes" id="UP000184533">
    <property type="component" value="Unassembled WGS sequence"/>
</dbReference>
<dbReference type="RefSeq" id="WP_052950781.1">
    <property type="nucleotide sequence ID" value="NZ_FQVC01000012.1"/>
</dbReference>
<evidence type="ECO:0000313" key="1">
    <source>
        <dbReference type="EMBL" id="SHF70662.1"/>
    </source>
</evidence>
<dbReference type="PANTHER" id="PTHR36439:SF1">
    <property type="entry name" value="DUF1697 DOMAIN-CONTAINING PROTEIN"/>
    <property type="match status" value="1"/>
</dbReference>